<gene>
    <name evidence="3" type="ORF">CSB45_10780</name>
</gene>
<name>A0A2G6E3Z9_9BACT</name>
<sequence>MKKNNCQEKAQAFLAIAPQFQLGRLVTEQQHPKTMRLSIMAREDLPQALKVLKEIDLKTLAVLQEKLDDVHQLADAVRDCIERQGRIFLCGCGATGRLSLTLETVWRRLHPEPELCDRVIAFMAGGDIALIKAVEEFEDFPNYGARQLVDLGFSSKDLLISSTEGGETPFVIGATEKAAELSELAPYFLYCNPDEILAEVAERSKRVLDNQHIRKVNLTVGPMAISGSTRMQATTSLMLAVGLALNHYTAVDRKTTEDWHTSPLTRSLHALYNFYQELDISFLNEFIVAESSWYQKNGYLFYKSDPKFALTILTDTTERAPTFSLSPFENLQDCERVDFSPALCYLLLAEAENTQQAWRLLLGREPRALDWNGFEGRVDLQRLYGHDFSRRILQQRESYLSDHPHAVFTIKEDGDSLSFQLQSCSYRLTVQGISELARQLVLKMLLNSHSSLVMGRLGRYEGNLMTWVRPSNNKLIDRTIRYVRVLLEQRGINVSYEDAAVVCFQEMETTKPHEPIVLKILSHFL</sequence>
<dbReference type="InterPro" id="IPR001347">
    <property type="entry name" value="SIS_dom"/>
</dbReference>
<organism evidence="3 4">
    <name type="scientific">candidate division KSB3 bacterium</name>
    <dbReference type="NCBI Taxonomy" id="2044937"/>
    <lineage>
        <taxon>Bacteria</taxon>
        <taxon>candidate division KSB3</taxon>
    </lineage>
</organism>
<dbReference type="PANTHER" id="PTHR10088">
    <property type="entry name" value="GLUCOKINASE REGULATORY PROTEIN"/>
    <property type="match status" value="1"/>
</dbReference>
<feature type="domain" description="SIS" evidence="2">
    <location>
        <begin position="73"/>
        <end position="255"/>
    </location>
</feature>
<dbReference type="GO" id="GO:0004857">
    <property type="term" value="F:enzyme inhibitor activity"/>
    <property type="evidence" value="ECO:0007669"/>
    <property type="project" value="TreeGrafter"/>
</dbReference>
<dbReference type="InterPro" id="IPR046348">
    <property type="entry name" value="SIS_dom_sf"/>
</dbReference>
<dbReference type="InterPro" id="IPR040190">
    <property type="entry name" value="MURQ/GCKR"/>
</dbReference>
<proteinExistence type="predicted"/>
<dbReference type="GO" id="GO:0070095">
    <property type="term" value="F:fructose-6-phosphate binding"/>
    <property type="evidence" value="ECO:0007669"/>
    <property type="project" value="TreeGrafter"/>
</dbReference>
<dbReference type="GO" id="GO:0030246">
    <property type="term" value="F:carbohydrate binding"/>
    <property type="evidence" value="ECO:0007669"/>
    <property type="project" value="TreeGrafter"/>
</dbReference>
<dbReference type="SUPFAM" id="SSF53697">
    <property type="entry name" value="SIS domain"/>
    <property type="match status" value="1"/>
</dbReference>
<accession>A0A2G6E3Z9</accession>
<protein>
    <recommendedName>
        <fullName evidence="2">SIS domain-containing protein</fullName>
    </recommendedName>
</protein>
<dbReference type="GO" id="GO:1901135">
    <property type="term" value="P:carbohydrate derivative metabolic process"/>
    <property type="evidence" value="ECO:0007669"/>
    <property type="project" value="InterPro"/>
</dbReference>
<reference evidence="3 4" key="1">
    <citation type="submission" date="2017-10" db="EMBL/GenBank/DDBJ databases">
        <title>Novel microbial diversity and functional potential in the marine mammal oral microbiome.</title>
        <authorList>
            <person name="Dudek N.K."/>
            <person name="Sun C.L."/>
            <person name="Burstein D."/>
            <person name="Kantor R.S."/>
            <person name="Aliaga Goltsman D.S."/>
            <person name="Bik E.M."/>
            <person name="Thomas B.C."/>
            <person name="Banfield J.F."/>
            <person name="Relman D.A."/>
        </authorList>
    </citation>
    <scope>NUCLEOTIDE SEQUENCE [LARGE SCALE GENOMIC DNA]</scope>
    <source>
        <strain evidence="3">DOLZORAL124_49_17</strain>
    </source>
</reference>
<evidence type="ECO:0000313" key="3">
    <source>
        <dbReference type="EMBL" id="PID56508.1"/>
    </source>
</evidence>
<dbReference type="EMBL" id="PDPS01000033">
    <property type="protein sequence ID" value="PID56508.1"/>
    <property type="molecule type" value="Genomic_DNA"/>
</dbReference>
<dbReference type="Proteomes" id="UP000229740">
    <property type="component" value="Unassembled WGS sequence"/>
</dbReference>
<keyword evidence="1" id="KW-0119">Carbohydrate metabolism</keyword>
<dbReference type="Pfam" id="PF22645">
    <property type="entry name" value="GKRP_SIS_N"/>
    <property type="match status" value="1"/>
</dbReference>
<evidence type="ECO:0000313" key="4">
    <source>
        <dbReference type="Proteomes" id="UP000229740"/>
    </source>
</evidence>
<dbReference type="PROSITE" id="PS51464">
    <property type="entry name" value="SIS"/>
    <property type="match status" value="1"/>
</dbReference>
<dbReference type="Gene3D" id="3.40.50.10490">
    <property type="entry name" value="Glucose-6-phosphate isomerase like protein, domain 1"/>
    <property type="match status" value="2"/>
</dbReference>
<dbReference type="GO" id="GO:0019899">
    <property type="term" value="F:enzyme binding"/>
    <property type="evidence" value="ECO:0007669"/>
    <property type="project" value="TreeGrafter"/>
</dbReference>
<dbReference type="GO" id="GO:0042593">
    <property type="term" value="P:glucose homeostasis"/>
    <property type="evidence" value="ECO:0007669"/>
    <property type="project" value="TreeGrafter"/>
</dbReference>
<evidence type="ECO:0000259" key="2">
    <source>
        <dbReference type="PROSITE" id="PS51464"/>
    </source>
</evidence>
<evidence type="ECO:0000256" key="1">
    <source>
        <dbReference type="ARBA" id="ARBA00023277"/>
    </source>
</evidence>
<dbReference type="GO" id="GO:0009750">
    <property type="term" value="P:response to fructose"/>
    <property type="evidence" value="ECO:0007669"/>
    <property type="project" value="TreeGrafter"/>
</dbReference>
<dbReference type="PANTHER" id="PTHR10088:SF4">
    <property type="entry name" value="GLUCOKINASE REGULATORY PROTEIN"/>
    <property type="match status" value="1"/>
</dbReference>
<dbReference type="AlphaFoldDB" id="A0A2G6E3Z9"/>
<dbReference type="GO" id="GO:0005829">
    <property type="term" value="C:cytosol"/>
    <property type="evidence" value="ECO:0007669"/>
    <property type="project" value="TreeGrafter"/>
</dbReference>
<comment type="caution">
    <text evidence="3">The sequence shown here is derived from an EMBL/GenBank/DDBJ whole genome shotgun (WGS) entry which is preliminary data.</text>
</comment>